<dbReference type="SMART" id="SM00280">
    <property type="entry name" value="KAZAL"/>
    <property type="match status" value="1"/>
</dbReference>
<dbReference type="SUPFAM" id="SSF100895">
    <property type="entry name" value="Kazal-type serine protease inhibitors"/>
    <property type="match status" value="1"/>
</dbReference>
<dbReference type="Gene3D" id="3.30.60.30">
    <property type="match status" value="1"/>
</dbReference>
<accession>A0A2N5CLB3</accession>
<dbReference type="KEGG" id="cfh:C1707_20100"/>
<dbReference type="PROSITE" id="PS51465">
    <property type="entry name" value="KAZAL_2"/>
    <property type="match status" value="1"/>
</dbReference>
<evidence type="ECO:0000313" key="3">
    <source>
        <dbReference type="EMBL" id="AYV48377.1"/>
    </source>
</evidence>
<evidence type="ECO:0000259" key="2">
    <source>
        <dbReference type="PROSITE" id="PS51465"/>
    </source>
</evidence>
<dbReference type="OrthoDB" id="9800302at2"/>
<evidence type="ECO:0000313" key="4">
    <source>
        <dbReference type="EMBL" id="PLR06537.1"/>
    </source>
</evidence>
<feature type="domain" description="Kazal-like" evidence="2">
    <location>
        <begin position="69"/>
        <end position="118"/>
    </location>
</feature>
<dbReference type="PROSITE" id="PS51257">
    <property type="entry name" value="PROKAR_LIPOPROTEIN"/>
    <property type="match status" value="1"/>
</dbReference>
<sequence>MSLRPWLGLAAALLISACAGQPAGPSTGAPPPMSRAPVAEGGMCGGIAGFQCGEGLSCVMPVGACRTVADASGICRPRPQACTMDYRPVCGCDGKTYGNACSAAGQGVSVAHDGECKAS</sequence>
<dbReference type="InterPro" id="IPR036058">
    <property type="entry name" value="Kazal_dom_sf"/>
</dbReference>
<dbReference type="Pfam" id="PF00050">
    <property type="entry name" value="Kazal_1"/>
    <property type="match status" value="1"/>
</dbReference>
<protein>
    <submittedName>
        <fullName evidence="4">Kazal domain-containing protein</fullName>
    </submittedName>
</protein>
<dbReference type="AlphaFoldDB" id="A0A2N5CLB3"/>
<evidence type="ECO:0000313" key="6">
    <source>
        <dbReference type="Proteomes" id="UP000281192"/>
    </source>
</evidence>
<keyword evidence="6" id="KW-1185">Reference proteome</keyword>
<proteinExistence type="predicted"/>
<organism evidence="4 5">
    <name type="scientific">Caulobacter flavus</name>
    <dbReference type="NCBI Taxonomy" id="1679497"/>
    <lineage>
        <taxon>Bacteria</taxon>
        <taxon>Pseudomonadati</taxon>
        <taxon>Pseudomonadota</taxon>
        <taxon>Alphaproteobacteria</taxon>
        <taxon>Caulobacterales</taxon>
        <taxon>Caulobacteraceae</taxon>
        <taxon>Caulobacter</taxon>
    </lineage>
</organism>
<reference evidence="3 6" key="2">
    <citation type="submission" date="2018-01" db="EMBL/GenBank/DDBJ databases">
        <title>Complete genome sequence of Caulobacter flavus RHGG3.</title>
        <authorList>
            <person name="Yang E."/>
        </authorList>
    </citation>
    <scope>NUCLEOTIDE SEQUENCE [LARGE SCALE GENOMIC DNA]</scope>
    <source>
        <strain evidence="3 6">RHGG3</strain>
    </source>
</reference>
<gene>
    <name evidence="3" type="ORF">C1707_20100</name>
    <name evidence="4" type="ORF">CFHF_25470</name>
</gene>
<name>A0A2N5CLB3_9CAUL</name>
<feature type="chain" id="PRO_5044577612" evidence="1">
    <location>
        <begin position="24"/>
        <end position="119"/>
    </location>
</feature>
<reference evidence="4 5" key="1">
    <citation type="submission" date="2017-12" db="EMBL/GenBank/DDBJ databases">
        <title>The genome sequence of Caulobacter flavus CGMCC1 15093.</title>
        <authorList>
            <person name="Gao J."/>
            <person name="Mao X."/>
            <person name="Sun J."/>
        </authorList>
    </citation>
    <scope>NUCLEOTIDE SEQUENCE [LARGE SCALE GENOMIC DNA]</scope>
    <source>
        <strain evidence="4 5">CGMCC1 15093</strain>
    </source>
</reference>
<dbReference type="Proteomes" id="UP000234483">
    <property type="component" value="Unassembled WGS sequence"/>
</dbReference>
<dbReference type="EMBL" id="PJRQ01000052">
    <property type="protein sequence ID" value="PLR06537.1"/>
    <property type="molecule type" value="Genomic_DNA"/>
</dbReference>
<keyword evidence="1" id="KW-0732">Signal</keyword>
<evidence type="ECO:0000313" key="5">
    <source>
        <dbReference type="Proteomes" id="UP000234483"/>
    </source>
</evidence>
<dbReference type="RefSeq" id="WP_101715715.1">
    <property type="nucleotide sequence ID" value="NZ_CP026100.1"/>
</dbReference>
<evidence type="ECO:0000256" key="1">
    <source>
        <dbReference type="SAM" id="SignalP"/>
    </source>
</evidence>
<feature type="signal peptide" evidence="1">
    <location>
        <begin position="1"/>
        <end position="23"/>
    </location>
</feature>
<dbReference type="EMBL" id="CP026100">
    <property type="protein sequence ID" value="AYV48377.1"/>
    <property type="molecule type" value="Genomic_DNA"/>
</dbReference>
<dbReference type="InterPro" id="IPR002350">
    <property type="entry name" value="Kazal_dom"/>
</dbReference>
<dbReference type="Proteomes" id="UP000281192">
    <property type="component" value="Chromosome"/>
</dbReference>